<reference evidence="3" key="1">
    <citation type="journal article" date="2014" name="Int. J. Syst. Evol. Microbiol.">
        <title>Complete genome sequence of Corynebacterium casei LMG S-19264T (=DSM 44701T), isolated from a smear-ripened cheese.</title>
        <authorList>
            <consortium name="US DOE Joint Genome Institute (JGI-PGF)"/>
            <person name="Walter F."/>
            <person name="Albersmeier A."/>
            <person name="Kalinowski J."/>
            <person name="Ruckert C."/>
        </authorList>
    </citation>
    <scope>NUCLEOTIDE SEQUENCE</scope>
    <source>
        <strain evidence="3">CGMCC 1.15178</strain>
    </source>
</reference>
<dbReference type="EMBL" id="BMHP01000004">
    <property type="protein sequence ID" value="GGD89046.1"/>
    <property type="molecule type" value="Genomic_DNA"/>
</dbReference>
<keyword evidence="4" id="KW-1185">Reference proteome</keyword>
<proteinExistence type="predicted"/>
<dbReference type="AlphaFoldDB" id="A0A916ZE36"/>
<evidence type="ECO:0000256" key="1">
    <source>
        <dbReference type="SAM" id="Phobius"/>
    </source>
</evidence>
<evidence type="ECO:0000313" key="4">
    <source>
        <dbReference type="Proteomes" id="UP000612456"/>
    </source>
</evidence>
<feature type="transmembrane region" description="Helical" evidence="1">
    <location>
        <begin position="12"/>
        <end position="31"/>
    </location>
</feature>
<reference evidence="3" key="2">
    <citation type="submission" date="2020-09" db="EMBL/GenBank/DDBJ databases">
        <authorList>
            <person name="Sun Q."/>
            <person name="Zhou Y."/>
        </authorList>
    </citation>
    <scope>NUCLEOTIDE SEQUENCE</scope>
    <source>
        <strain evidence="3">CGMCC 1.15178</strain>
    </source>
</reference>
<feature type="domain" description="Uncharacterized protein YyaB-like PH" evidence="2">
    <location>
        <begin position="61"/>
        <end position="134"/>
    </location>
</feature>
<feature type="transmembrane region" description="Helical" evidence="1">
    <location>
        <begin position="37"/>
        <end position="59"/>
    </location>
</feature>
<evidence type="ECO:0000259" key="2">
    <source>
        <dbReference type="Pfam" id="PF06713"/>
    </source>
</evidence>
<keyword evidence="1" id="KW-1133">Transmembrane helix</keyword>
<evidence type="ECO:0000313" key="3">
    <source>
        <dbReference type="EMBL" id="GGD89046.1"/>
    </source>
</evidence>
<dbReference type="InterPro" id="IPR009589">
    <property type="entry name" value="PH_YyaB-like"/>
</dbReference>
<dbReference type="Proteomes" id="UP000612456">
    <property type="component" value="Unassembled WGS sequence"/>
</dbReference>
<sequence length="143" mass="16168">MKFITRRDPWLSIVIWACVILMVFAGLSPFFNEGIGPIGGMILLILCLACAGFIAWLWVATSYVINDSELFIRTGPFKKSISFDSVKKAKPIRSWMSSMATSSRRVEIHYGSYDFVHVSPLDQEAFLMELRMRCPHVIVETGS</sequence>
<dbReference type="GO" id="GO:0030153">
    <property type="term" value="P:bacteriocin immunity"/>
    <property type="evidence" value="ECO:0007669"/>
    <property type="project" value="InterPro"/>
</dbReference>
<keyword evidence="1" id="KW-0472">Membrane</keyword>
<name>A0A916ZE36_9BACL</name>
<comment type="caution">
    <text evidence="3">The sequence shown here is derived from an EMBL/GenBank/DDBJ whole genome shotgun (WGS) entry which is preliminary data.</text>
</comment>
<keyword evidence="1" id="KW-0812">Transmembrane</keyword>
<dbReference type="Pfam" id="PF06713">
    <property type="entry name" value="bPH_4"/>
    <property type="match status" value="1"/>
</dbReference>
<organism evidence="3 4">
    <name type="scientific">Paenibacillus nasutitermitis</name>
    <dbReference type="NCBI Taxonomy" id="1652958"/>
    <lineage>
        <taxon>Bacteria</taxon>
        <taxon>Bacillati</taxon>
        <taxon>Bacillota</taxon>
        <taxon>Bacilli</taxon>
        <taxon>Bacillales</taxon>
        <taxon>Paenibacillaceae</taxon>
        <taxon>Paenibacillus</taxon>
    </lineage>
</organism>
<protein>
    <recommendedName>
        <fullName evidence="2">Uncharacterized protein YyaB-like PH domain-containing protein</fullName>
    </recommendedName>
</protein>
<dbReference type="RefSeq" id="WP_188996985.1">
    <property type="nucleotide sequence ID" value="NZ_BMHP01000004.1"/>
</dbReference>
<accession>A0A916ZE36</accession>
<gene>
    <name evidence="3" type="ORF">GCM10010911_54550</name>
</gene>